<dbReference type="InterPro" id="IPR000524">
    <property type="entry name" value="Tscrpt_reg_HTH_GntR"/>
</dbReference>
<keyword evidence="6" id="KW-1185">Reference proteome</keyword>
<dbReference type="Gene3D" id="1.10.10.10">
    <property type="entry name" value="Winged helix-like DNA-binding domain superfamily/Winged helix DNA-binding domain"/>
    <property type="match status" value="1"/>
</dbReference>
<accession>A0ABU8SC52</accession>
<dbReference type="SUPFAM" id="SSF46785">
    <property type="entry name" value="Winged helix' DNA-binding domain"/>
    <property type="match status" value="1"/>
</dbReference>
<protein>
    <submittedName>
        <fullName evidence="5">GntR family transcriptional regulator</fullName>
    </submittedName>
</protein>
<evidence type="ECO:0000259" key="4">
    <source>
        <dbReference type="SMART" id="SM00345"/>
    </source>
</evidence>
<keyword evidence="1" id="KW-0805">Transcription regulation</keyword>
<dbReference type="Pfam" id="PF00392">
    <property type="entry name" value="GntR"/>
    <property type="match status" value="1"/>
</dbReference>
<sequence length="236" mass="26193">MEPREVISGSKPKLVELMADRLRERIFAQEPGASLGSLNDLAREMGVGIVTVQQVARVLEHEGLLDVRRGPGGGYFGRRPDITSLERSFGAYLRSEPTSWEEALDITSLLFNELCAAAARCRDEGQFPVLEAIGAEIAASLAEAQIGPLEGRLQEQLFRMVRRPLFEMLTRVAMGVSESRQADTTFRWGFGLEQWQASRTAIIRAVLARDADLAHFEANRTNRRVVLRILEEAAAA</sequence>
<keyword evidence="2" id="KW-0238">DNA-binding</keyword>
<reference evidence="5 6" key="1">
    <citation type="submission" date="2024-03" db="EMBL/GenBank/DDBJ databases">
        <authorList>
            <person name="Jo J.-H."/>
        </authorList>
    </citation>
    <scope>NUCLEOTIDE SEQUENCE [LARGE SCALE GENOMIC DNA]</scope>
    <source>
        <strain evidence="5 6">AS3R-12</strain>
    </source>
</reference>
<evidence type="ECO:0000313" key="6">
    <source>
        <dbReference type="Proteomes" id="UP001379235"/>
    </source>
</evidence>
<keyword evidence="3" id="KW-0804">Transcription</keyword>
<name>A0ABU8SC52_9SPHN</name>
<evidence type="ECO:0000313" key="5">
    <source>
        <dbReference type="EMBL" id="MEJ6011547.1"/>
    </source>
</evidence>
<evidence type="ECO:0000256" key="2">
    <source>
        <dbReference type="ARBA" id="ARBA00023125"/>
    </source>
</evidence>
<dbReference type="InterPro" id="IPR036388">
    <property type="entry name" value="WH-like_DNA-bd_sf"/>
</dbReference>
<evidence type="ECO:0000256" key="3">
    <source>
        <dbReference type="ARBA" id="ARBA00023163"/>
    </source>
</evidence>
<dbReference type="InterPro" id="IPR036390">
    <property type="entry name" value="WH_DNA-bd_sf"/>
</dbReference>
<dbReference type="SMART" id="SM00345">
    <property type="entry name" value="HTH_GNTR"/>
    <property type="match status" value="1"/>
</dbReference>
<organism evidence="5 6">
    <name type="scientific">Novosphingobium aquae</name>
    <dbReference type="NCBI Taxonomy" id="3133435"/>
    <lineage>
        <taxon>Bacteria</taxon>
        <taxon>Pseudomonadati</taxon>
        <taxon>Pseudomonadota</taxon>
        <taxon>Alphaproteobacteria</taxon>
        <taxon>Sphingomonadales</taxon>
        <taxon>Sphingomonadaceae</taxon>
        <taxon>Novosphingobium</taxon>
    </lineage>
</organism>
<dbReference type="Proteomes" id="UP001379235">
    <property type="component" value="Unassembled WGS sequence"/>
</dbReference>
<evidence type="ECO:0000256" key="1">
    <source>
        <dbReference type="ARBA" id="ARBA00023015"/>
    </source>
</evidence>
<feature type="domain" description="HTH gntR-type" evidence="4">
    <location>
        <begin position="18"/>
        <end position="76"/>
    </location>
</feature>
<dbReference type="EMBL" id="JBBHJY010000009">
    <property type="protein sequence ID" value="MEJ6011547.1"/>
    <property type="molecule type" value="Genomic_DNA"/>
</dbReference>
<proteinExistence type="predicted"/>
<comment type="caution">
    <text evidence="5">The sequence shown here is derived from an EMBL/GenBank/DDBJ whole genome shotgun (WGS) entry which is preliminary data.</text>
</comment>
<gene>
    <name evidence="5" type="ORF">WG900_16665</name>
</gene>
<dbReference type="RefSeq" id="WP_339968911.1">
    <property type="nucleotide sequence ID" value="NZ_JBBHJY010000009.1"/>
</dbReference>